<gene>
    <name evidence="9" type="ORF">Dbus_chr2Lg2407</name>
</gene>
<dbReference type="AlphaFoldDB" id="A0A0M4EEA4"/>
<keyword evidence="4" id="KW-0347">Helicase</keyword>
<evidence type="ECO:0000256" key="5">
    <source>
        <dbReference type="ARBA" id="ARBA00022840"/>
    </source>
</evidence>
<keyword evidence="10" id="KW-1185">Reference proteome</keyword>
<dbReference type="STRING" id="30019.A0A0M4EEA4"/>
<dbReference type="InterPro" id="IPR002464">
    <property type="entry name" value="DNA/RNA_helicase_DEAH_CS"/>
</dbReference>
<dbReference type="InterPro" id="IPR001650">
    <property type="entry name" value="Helicase_C-like"/>
</dbReference>
<dbReference type="FunFam" id="1.20.120.1080:FF:000002">
    <property type="entry name" value="Putative ATP-dependent RNA helicase DHX36"/>
    <property type="match status" value="1"/>
</dbReference>
<name>A0A0M4EEA4_DROBS</name>
<dbReference type="SMART" id="SM00487">
    <property type="entry name" value="DEXDc"/>
    <property type="match status" value="1"/>
</dbReference>
<dbReference type="Pfam" id="PF00271">
    <property type="entry name" value="Helicase_C"/>
    <property type="match status" value="1"/>
</dbReference>
<dbReference type="PROSITE" id="PS00690">
    <property type="entry name" value="DEAH_ATP_HELICASE"/>
    <property type="match status" value="1"/>
</dbReference>
<dbReference type="GO" id="GO:0016787">
    <property type="term" value="F:hydrolase activity"/>
    <property type="evidence" value="ECO:0007669"/>
    <property type="project" value="UniProtKB-KW"/>
</dbReference>
<dbReference type="FunFam" id="3.40.50.300:FF:001528">
    <property type="entry name" value="ATP-dependent RNA helicase YTHDC2"/>
    <property type="match status" value="1"/>
</dbReference>
<dbReference type="Proteomes" id="UP000494163">
    <property type="component" value="Chromosome 2L"/>
</dbReference>
<dbReference type="Pfam" id="PF07717">
    <property type="entry name" value="OB_NTP_bind"/>
    <property type="match status" value="1"/>
</dbReference>
<dbReference type="CDD" id="cd18791">
    <property type="entry name" value="SF2_C_RHA"/>
    <property type="match status" value="1"/>
</dbReference>
<dbReference type="EC" id="3.6.4.13" evidence="1"/>
<dbReference type="InterPro" id="IPR011545">
    <property type="entry name" value="DEAD/DEAH_box_helicase_dom"/>
</dbReference>
<dbReference type="OMA" id="WLQSDKH"/>
<feature type="domain" description="Helicase C-terminal" evidence="8">
    <location>
        <begin position="392"/>
        <end position="569"/>
    </location>
</feature>
<evidence type="ECO:0000256" key="6">
    <source>
        <dbReference type="ARBA" id="ARBA00022884"/>
    </source>
</evidence>
<dbReference type="PROSITE" id="PS51192">
    <property type="entry name" value="HELICASE_ATP_BIND_1"/>
    <property type="match status" value="1"/>
</dbReference>
<organism evidence="9 10">
    <name type="scientific">Drosophila busckii</name>
    <name type="common">Fruit fly</name>
    <dbReference type="NCBI Taxonomy" id="30019"/>
    <lineage>
        <taxon>Eukaryota</taxon>
        <taxon>Metazoa</taxon>
        <taxon>Ecdysozoa</taxon>
        <taxon>Arthropoda</taxon>
        <taxon>Hexapoda</taxon>
        <taxon>Insecta</taxon>
        <taxon>Pterygota</taxon>
        <taxon>Neoptera</taxon>
        <taxon>Endopterygota</taxon>
        <taxon>Diptera</taxon>
        <taxon>Brachycera</taxon>
        <taxon>Muscomorpha</taxon>
        <taxon>Ephydroidea</taxon>
        <taxon>Drosophilidae</taxon>
        <taxon>Drosophila</taxon>
    </lineage>
</organism>
<dbReference type="Gene3D" id="3.40.50.300">
    <property type="entry name" value="P-loop containing nucleotide triphosphate hydrolases"/>
    <property type="match status" value="2"/>
</dbReference>
<dbReference type="InterPro" id="IPR027417">
    <property type="entry name" value="P-loop_NTPase"/>
</dbReference>
<protein>
    <recommendedName>
        <fullName evidence="1">RNA helicase</fullName>
        <ecNumber evidence="1">3.6.4.13</ecNumber>
    </recommendedName>
</protein>
<evidence type="ECO:0000259" key="8">
    <source>
        <dbReference type="PROSITE" id="PS51194"/>
    </source>
</evidence>
<dbReference type="SUPFAM" id="SSF52540">
    <property type="entry name" value="P-loop containing nucleoside triphosphate hydrolases"/>
    <property type="match status" value="1"/>
</dbReference>
<dbReference type="GO" id="GO:0005524">
    <property type="term" value="F:ATP binding"/>
    <property type="evidence" value="ECO:0007669"/>
    <property type="project" value="UniProtKB-KW"/>
</dbReference>
<dbReference type="Pfam" id="PF00270">
    <property type="entry name" value="DEAD"/>
    <property type="match status" value="1"/>
</dbReference>
<accession>A0A0M4EEA4</accession>
<sequence length="924" mass="105052">MSKNKGKRPYGLKGKEIGMYYKKLSQQRKQNSKEEAKIKLGCDVSVPPAMLDRVQGYVKLFKDGVATQVNEQRLNEDFKTQFGALISVDFDEFLDEMKKQHGNMESFDNERLDKQLLQKQEEAHELNNIFQERYRARLRLPTMAQAANIIDAVANNQVVLIVGSTGCGKTTQVPQILLDDAIGKGIGSQCRIVCTQPRRISAITVAERVSYERAEKIGKSVGYQIRLEACKPRERASITYCTTGVLLHQLQSDPLMHNTSVLILDEIHERSVETDLLMGLLKLILPHRPALKVLLMSATVRVQDFCDYFDQCPMFHIDGVMFPVQMLYLEDVLELTGYQFDSKREKRAKSAAEQAEHRAMIEPYIRRVRGNFDKCVLEQLRLPESEGCDIDFVSHLIYHICSREAEGAILVFMPGYDKISQLHSILEKPRTALGQHWKDHLQLYTLHSMLPSVEQQAVFGRVPRGKRKVIISTIIAETSVTIDDVVYVINTGRTKVSSYDTETNIQALEEAWVTKANTQQRRGRAGRVQPGICYNLFSRAREERMPEMPTPEILRSKLESILLSLKLMHIEDPYGFLQTLINPPAKEAISNGLALLKRIEALDSAGLLTPLGMHLAKMPIDPQMGKMMLMSTLFRCWDPISSAAAALSYKSPFYTPIGLERRVDETKRRLACNMRSDHLCLHNTICAYRECGRAQRQRDFCYNNFLSFMTLQQLDRMKQQFAQLLHNYKFLSSSDCQHDKSNSNSENVSLVRAIIGAGLYPNMAHLHKARQIRNQVRTVHSMTTDDGRHVNFHPSSVNSGEASFESNYFVYYQRQKSSALYLLDATMVFPMALIIFGDGVDSGVTDKTPYISVAQTYYFKCNPETAAVVMELRDSLKHLLLKKALYPAPVDENSHENELIRAIELLLSLDEGMGDEYSDDIDNI</sequence>
<dbReference type="Gene3D" id="1.20.120.1080">
    <property type="match status" value="1"/>
</dbReference>
<dbReference type="Pfam" id="PF04408">
    <property type="entry name" value="WHD_HA2"/>
    <property type="match status" value="1"/>
</dbReference>
<dbReference type="GO" id="GO:0051880">
    <property type="term" value="F:G-quadruplex DNA binding"/>
    <property type="evidence" value="ECO:0007669"/>
    <property type="project" value="TreeGrafter"/>
</dbReference>
<feature type="domain" description="Helicase ATP-binding" evidence="7">
    <location>
        <begin position="150"/>
        <end position="318"/>
    </location>
</feature>
<reference evidence="9 10" key="1">
    <citation type="submission" date="2015-08" db="EMBL/GenBank/DDBJ databases">
        <title>Ancestral chromatin configuration constrains chromatin evolution on differentiating sex chromosomes in Drosophila.</title>
        <authorList>
            <person name="Zhou Q."/>
            <person name="Bachtrog D."/>
        </authorList>
    </citation>
    <scope>NUCLEOTIDE SEQUENCE [LARGE SCALE GENOMIC DNA]</scope>
    <source>
        <tissue evidence="9">Whole larvae</tissue>
    </source>
</reference>
<evidence type="ECO:0000256" key="2">
    <source>
        <dbReference type="ARBA" id="ARBA00022741"/>
    </source>
</evidence>
<dbReference type="Pfam" id="PF21010">
    <property type="entry name" value="HA2_C"/>
    <property type="match status" value="1"/>
</dbReference>
<dbReference type="SMR" id="A0A0M4EEA4"/>
<dbReference type="InterPro" id="IPR007502">
    <property type="entry name" value="Helicase-assoc_dom"/>
</dbReference>
<evidence type="ECO:0000256" key="3">
    <source>
        <dbReference type="ARBA" id="ARBA00022801"/>
    </source>
</evidence>
<dbReference type="SMART" id="SM00490">
    <property type="entry name" value="HELICc"/>
    <property type="match status" value="1"/>
</dbReference>
<dbReference type="GO" id="GO:0002151">
    <property type="term" value="F:G-quadruplex RNA binding"/>
    <property type="evidence" value="ECO:0007669"/>
    <property type="project" value="TreeGrafter"/>
</dbReference>
<dbReference type="PROSITE" id="PS51194">
    <property type="entry name" value="HELICASE_CTER"/>
    <property type="match status" value="1"/>
</dbReference>
<keyword evidence="6" id="KW-0694">RNA-binding</keyword>
<dbReference type="OrthoDB" id="5600252at2759"/>
<dbReference type="SMART" id="SM00847">
    <property type="entry name" value="HA2"/>
    <property type="match status" value="1"/>
</dbReference>
<dbReference type="EMBL" id="CP012523">
    <property type="protein sequence ID" value="ALC40322.1"/>
    <property type="molecule type" value="Genomic_DNA"/>
</dbReference>
<keyword evidence="2" id="KW-0547">Nucleotide-binding</keyword>
<dbReference type="PANTHER" id="PTHR18934:SF237">
    <property type="entry name" value="ATP-DEPENDENT DNA_RNA HELICASE DHX36"/>
    <property type="match status" value="1"/>
</dbReference>
<evidence type="ECO:0000256" key="4">
    <source>
        <dbReference type="ARBA" id="ARBA00022806"/>
    </source>
</evidence>
<dbReference type="InterPro" id="IPR014001">
    <property type="entry name" value="Helicase_ATP-bd"/>
</dbReference>
<dbReference type="GO" id="GO:0005737">
    <property type="term" value="C:cytoplasm"/>
    <property type="evidence" value="ECO:0007669"/>
    <property type="project" value="TreeGrafter"/>
</dbReference>
<keyword evidence="5" id="KW-0067">ATP-binding</keyword>
<evidence type="ECO:0000313" key="10">
    <source>
        <dbReference type="Proteomes" id="UP000494163"/>
    </source>
</evidence>
<keyword evidence="3" id="KW-0378">Hydrolase</keyword>
<dbReference type="InterPro" id="IPR048333">
    <property type="entry name" value="HA2_WH"/>
</dbReference>
<dbReference type="FunFam" id="3.40.50.300:FF:001627">
    <property type="entry name" value="Nuclear DNA helicase II"/>
    <property type="match status" value="1"/>
</dbReference>
<dbReference type="GO" id="GO:0003724">
    <property type="term" value="F:RNA helicase activity"/>
    <property type="evidence" value="ECO:0007669"/>
    <property type="project" value="UniProtKB-EC"/>
</dbReference>
<dbReference type="GO" id="GO:0003678">
    <property type="term" value="F:DNA helicase activity"/>
    <property type="evidence" value="ECO:0007669"/>
    <property type="project" value="TreeGrafter"/>
</dbReference>
<dbReference type="GO" id="GO:0005634">
    <property type="term" value="C:nucleus"/>
    <property type="evidence" value="ECO:0007669"/>
    <property type="project" value="TreeGrafter"/>
</dbReference>
<evidence type="ECO:0000313" key="9">
    <source>
        <dbReference type="EMBL" id="ALC40322.1"/>
    </source>
</evidence>
<dbReference type="InterPro" id="IPR011709">
    <property type="entry name" value="DEAD-box_helicase_OB_fold"/>
</dbReference>
<evidence type="ECO:0000259" key="7">
    <source>
        <dbReference type="PROSITE" id="PS51192"/>
    </source>
</evidence>
<dbReference type="PANTHER" id="PTHR18934">
    <property type="entry name" value="ATP-DEPENDENT RNA HELICASE"/>
    <property type="match status" value="1"/>
</dbReference>
<evidence type="ECO:0000256" key="1">
    <source>
        <dbReference type="ARBA" id="ARBA00012552"/>
    </source>
</evidence>
<proteinExistence type="predicted"/>